<dbReference type="Proteomes" id="UP001203342">
    <property type="component" value="Unassembled WGS sequence"/>
</dbReference>
<proteinExistence type="predicted"/>
<protein>
    <submittedName>
        <fullName evidence="1">Uncharacterized protein</fullName>
    </submittedName>
</protein>
<dbReference type="EMBL" id="JAMLJN010000003">
    <property type="protein sequence ID" value="MCL9769827.1"/>
    <property type="molecule type" value="Genomic_DNA"/>
</dbReference>
<name>A0ABT0TG04_9FLAO</name>
<reference evidence="1 2" key="1">
    <citation type="submission" date="2022-05" db="EMBL/GenBank/DDBJ databases">
        <title>Flavobacterium sp., isolated from activated sludge.</title>
        <authorList>
            <person name="Ran Q."/>
        </authorList>
    </citation>
    <scope>NUCLEOTIDE SEQUENCE [LARGE SCALE GENOMIC DNA]</scope>
    <source>
        <strain evidence="1 2">HXWNR69</strain>
    </source>
</reference>
<evidence type="ECO:0000313" key="1">
    <source>
        <dbReference type="EMBL" id="MCL9769827.1"/>
    </source>
</evidence>
<comment type="caution">
    <text evidence="1">The sequence shown here is derived from an EMBL/GenBank/DDBJ whole genome shotgun (WGS) entry which is preliminary data.</text>
</comment>
<keyword evidence="2" id="KW-1185">Reference proteome</keyword>
<accession>A0ABT0TG04</accession>
<evidence type="ECO:0000313" key="2">
    <source>
        <dbReference type="Proteomes" id="UP001203342"/>
    </source>
</evidence>
<organism evidence="1 2">
    <name type="scientific">Flavobacterium fragile</name>
    <dbReference type="NCBI Taxonomy" id="2949085"/>
    <lineage>
        <taxon>Bacteria</taxon>
        <taxon>Pseudomonadati</taxon>
        <taxon>Bacteroidota</taxon>
        <taxon>Flavobacteriia</taxon>
        <taxon>Flavobacteriales</taxon>
        <taxon>Flavobacteriaceae</taxon>
        <taxon>Flavobacterium</taxon>
    </lineage>
</organism>
<sequence>MYLIADNGNYKQGFHYWDGVQWRGLYNTTTTTGTITNLSCNEAILTPSVYTSGVTYTGIVTIPYVGGNTGSYAAQTIGPVNGLTLSLQAGNFELGGGNMVFSVSGTPTVSSPTPTSFSITVGGQSCTIQVGGGNLKVGEIIAVSYTIPKTQADLSSFNLNDYVTTNSLTPLPVIDGLQMSLVGATLNNYYLPKLYNFSGSTKTITYTLNELLAVQYEDGTEVSINNGSSISLGNGDVLWSSVTPDVMTLNLNFNNGSADRLYELKWWGMEIGSNRKIILTARRIF</sequence>
<gene>
    <name evidence="1" type="ORF">NAT47_05300</name>
</gene>
<dbReference type="RefSeq" id="WP_250581096.1">
    <property type="nucleotide sequence ID" value="NZ_JAMLJN010000003.1"/>
</dbReference>